<evidence type="ECO:0000313" key="2">
    <source>
        <dbReference type="Proteomes" id="UP001589774"/>
    </source>
</evidence>
<gene>
    <name evidence="1" type="ORF">ACFFI0_17055</name>
</gene>
<accession>A0ABV6HPK0</accession>
<reference evidence="1 2" key="1">
    <citation type="submission" date="2024-09" db="EMBL/GenBank/DDBJ databases">
        <authorList>
            <person name="Sun Q."/>
            <person name="Mori K."/>
        </authorList>
    </citation>
    <scope>NUCLEOTIDE SEQUENCE [LARGE SCALE GENOMIC DNA]</scope>
    <source>
        <strain evidence="1 2">CCM 7765</strain>
    </source>
</reference>
<comment type="caution">
    <text evidence="1">The sequence shown here is derived from an EMBL/GenBank/DDBJ whole genome shotgun (WGS) entry which is preliminary data.</text>
</comment>
<organism evidence="1 2">
    <name type="scientific">Olivibacter oleidegradans</name>
    <dbReference type="NCBI Taxonomy" id="760123"/>
    <lineage>
        <taxon>Bacteria</taxon>
        <taxon>Pseudomonadati</taxon>
        <taxon>Bacteroidota</taxon>
        <taxon>Sphingobacteriia</taxon>
        <taxon>Sphingobacteriales</taxon>
        <taxon>Sphingobacteriaceae</taxon>
        <taxon>Olivibacter</taxon>
    </lineage>
</organism>
<dbReference type="EMBL" id="JBHLWO010000002">
    <property type="protein sequence ID" value="MFC0320035.1"/>
    <property type="molecule type" value="Genomic_DNA"/>
</dbReference>
<evidence type="ECO:0000313" key="1">
    <source>
        <dbReference type="EMBL" id="MFC0320035.1"/>
    </source>
</evidence>
<dbReference type="RefSeq" id="WP_130855363.1">
    <property type="nucleotide sequence ID" value="NZ_JBHLWO010000002.1"/>
</dbReference>
<proteinExistence type="predicted"/>
<sequence>MRNVLSRRSFTKGRFGHICGEEGGGIHALSKHLFAATGAGSRSYDLEKSWNMVIPLKQA</sequence>
<dbReference type="Proteomes" id="UP001589774">
    <property type="component" value="Unassembled WGS sequence"/>
</dbReference>
<protein>
    <submittedName>
        <fullName evidence="1">Uncharacterized protein</fullName>
    </submittedName>
</protein>
<keyword evidence="2" id="KW-1185">Reference proteome</keyword>
<name>A0ABV6HPK0_9SPHI</name>